<dbReference type="OrthoDB" id="10267127at2759"/>
<dbReference type="GO" id="GO:0000298">
    <property type="term" value="F:endopolyphosphatase activity"/>
    <property type="evidence" value="ECO:0007669"/>
    <property type="project" value="TreeGrafter"/>
</dbReference>
<dbReference type="PANTHER" id="PTHR42850:SF4">
    <property type="entry name" value="ZINC-DEPENDENT ENDOPOLYPHOSPHATASE"/>
    <property type="match status" value="1"/>
</dbReference>
<feature type="domain" description="Calcineurin-like phosphoesterase" evidence="2">
    <location>
        <begin position="184"/>
        <end position="391"/>
    </location>
</feature>
<gene>
    <name evidence="3" type="ORF">BDV28DRAFT_134514</name>
</gene>
<dbReference type="CDD" id="cd00144">
    <property type="entry name" value="MPP_PPP_family"/>
    <property type="match status" value="1"/>
</dbReference>
<reference evidence="4" key="1">
    <citation type="submission" date="2019-04" db="EMBL/GenBank/DDBJ databases">
        <title>Friends and foes A comparative genomics studyof 23 Aspergillus species from section Flavi.</title>
        <authorList>
            <consortium name="DOE Joint Genome Institute"/>
            <person name="Kjaerbolling I."/>
            <person name="Vesth T."/>
            <person name="Frisvad J.C."/>
            <person name="Nybo J.L."/>
            <person name="Theobald S."/>
            <person name="Kildgaard S."/>
            <person name="Isbrandt T."/>
            <person name="Kuo A."/>
            <person name="Sato A."/>
            <person name="Lyhne E.K."/>
            <person name="Kogle M.E."/>
            <person name="Wiebenga A."/>
            <person name="Kun R.S."/>
            <person name="Lubbers R.J."/>
            <person name="Makela M.R."/>
            <person name="Barry K."/>
            <person name="Chovatia M."/>
            <person name="Clum A."/>
            <person name="Daum C."/>
            <person name="Haridas S."/>
            <person name="He G."/>
            <person name="LaButti K."/>
            <person name="Lipzen A."/>
            <person name="Mondo S."/>
            <person name="Riley R."/>
            <person name="Salamov A."/>
            <person name="Simmons B.A."/>
            <person name="Magnuson J.K."/>
            <person name="Henrissat B."/>
            <person name="Mortensen U.H."/>
            <person name="Larsen T.O."/>
            <person name="Devries R.P."/>
            <person name="Grigoriev I.V."/>
            <person name="Machida M."/>
            <person name="Baker S.E."/>
            <person name="Andersen M.R."/>
        </authorList>
    </citation>
    <scope>NUCLEOTIDE SEQUENCE [LARGE SCALE GENOMIC DNA]</scope>
    <source>
        <strain evidence="4">CBS 553.77</strain>
    </source>
</reference>
<dbReference type="PANTHER" id="PTHR42850">
    <property type="entry name" value="METALLOPHOSPHOESTERASE"/>
    <property type="match status" value="1"/>
</dbReference>
<dbReference type="AlphaFoldDB" id="A0A5N6Z543"/>
<evidence type="ECO:0000259" key="2">
    <source>
        <dbReference type="Pfam" id="PF00149"/>
    </source>
</evidence>
<proteinExistence type="predicted"/>
<dbReference type="InterPro" id="IPR004843">
    <property type="entry name" value="Calcineurin-like_PHP"/>
</dbReference>
<dbReference type="GO" id="GO:0006798">
    <property type="term" value="P:polyphosphate catabolic process"/>
    <property type="evidence" value="ECO:0007669"/>
    <property type="project" value="TreeGrafter"/>
</dbReference>
<dbReference type="Gene3D" id="3.60.21.10">
    <property type="match status" value="1"/>
</dbReference>
<dbReference type="GO" id="GO:0016791">
    <property type="term" value="F:phosphatase activity"/>
    <property type="evidence" value="ECO:0007669"/>
    <property type="project" value="TreeGrafter"/>
</dbReference>
<keyword evidence="1" id="KW-1133">Transmembrane helix</keyword>
<evidence type="ECO:0000313" key="4">
    <source>
        <dbReference type="Proteomes" id="UP000327118"/>
    </source>
</evidence>
<dbReference type="SUPFAM" id="SSF56300">
    <property type="entry name" value="Metallo-dependent phosphatases"/>
    <property type="match status" value="1"/>
</dbReference>
<dbReference type="InterPro" id="IPR029052">
    <property type="entry name" value="Metallo-depent_PP-like"/>
</dbReference>
<feature type="transmembrane region" description="Helical" evidence="1">
    <location>
        <begin position="102"/>
        <end position="120"/>
    </location>
</feature>
<evidence type="ECO:0000313" key="3">
    <source>
        <dbReference type="EMBL" id="KAE8352791.1"/>
    </source>
</evidence>
<dbReference type="InterPro" id="IPR050126">
    <property type="entry name" value="Ap4A_hydrolase"/>
</dbReference>
<accession>A0A5N6Z543</accession>
<sequence length="439" mass="48833">MAGTYSNLSNIPNISNLGSFDYTTDDSSDDGLHSFDDNQNNDASSSYPLSKYTGPLVDYVRNEWQINPKYASLPTANTDSSDSPRWIQILGSIVTAPRFRRYVVVYLTVLISCWAGWKFFVAPRLEEHAALLHALDPQVKEEMGGWFGANALPRFDDIVQLRKLEPSLLPEESASKSDSSSGKRLVFIGDVHGCKDELDRLLEEVSFNPDTDHLIFTGDMINKGPDSLGVVDLARKYSASCVRGNHEDKVLSLRHNMIAANTMDDEFLDDANLHRGQYTRERKLARQLSDEQAEWLDTCPVILSVGQIKGMGQVVVVHAGLVPGLDLDKQDPYSVMNMLTIDLDTHVPSRSREGMKWTKLFNKHQSLLSDSLRGTFENPESMLTTVIYGHDSKSSLSLKTYSKGIDTGCVKGGKLTALVVRDGGEQKLVQVKCQDHTKN</sequence>
<protein>
    <submittedName>
        <fullName evidence="3">Metallo-dependent phosphatase-like protein</fullName>
    </submittedName>
</protein>
<keyword evidence="1" id="KW-0812">Transmembrane</keyword>
<dbReference type="Proteomes" id="UP000327118">
    <property type="component" value="Unassembled WGS sequence"/>
</dbReference>
<keyword evidence="1" id="KW-0472">Membrane</keyword>
<evidence type="ECO:0000256" key="1">
    <source>
        <dbReference type="SAM" id="Phobius"/>
    </source>
</evidence>
<dbReference type="GO" id="GO:0005737">
    <property type="term" value="C:cytoplasm"/>
    <property type="evidence" value="ECO:0007669"/>
    <property type="project" value="TreeGrafter"/>
</dbReference>
<name>A0A5N6Z543_9EURO</name>
<dbReference type="Pfam" id="PF00149">
    <property type="entry name" value="Metallophos"/>
    <property type="match status" value="1"/>
</dbReference>
<dbReference type="EMBL" id="ML739118">
    <property type="protein sequence ID" value="KAE8352791.1"/>
    <property type="molecule type" value="Genomic_DNA"/>
</dbReference>
<keyword evidence="4" id="KW-1185">Reference proteome</keyword>
<organism evidence="3 4">
    <name type="scientific">Aspergillus coremiiformis</name>
    <dbReference type="NCBI Taxonomy" id="138285"/>
    <lineage>
        <taxon>Eukaryota</taxon>
        <taxon>Fungi</taxon>
        <taxon>Dikarya</taxon>
        <taxon>Ascomycota</taxon>
        <taxon>Pezizomycotina</taxon>
        <taxon>Eurotiomycetes</taxon>
        <taxon>Eurotiomycetidae</taxon>
        <taxon>Eurotiales</taxon>
        <taxon>Aspergillaceae</taxon>
        <taxon>Aspergillus</taxon>
        <taxon>Aspergillus subgen. Circumdati</taxon>
    </lineage>
</organism>